<feature type="non-terminal residue" evidence="7">
    <location>
        <position position="350"/>
    </location>
</feature>
<protein>
    <submittedName>
        <fullName evidence="7">TOPRS ligase</fullName>
    </submittedName>
</protein>
<accession>A0A7K6HKY1</accession>
<feature type="domain" description="RING-type" evidence="6">
    <location>
        <begin position="9"/>
        <end position="48"/>
    </location>
</feature>
<keyword evidence="2 4" id="KW-0863">Zinc-finger</keyword>
<evidence type="ECO:0000313" key="8">
    <source>
        <dbReference type="Proteomes" id="UP000521322"/>
    </source>
</evidence>
<name>A0A7K6HKY1_9PASS</name>
<evidence type="ECO:0000313" key="7">
    <source>
        <dbReference type="EMBL" id="NWV76319.1"/>
    </source>
</evidence>
<feature type="compositionally biased region" description="Polar residues" evidence="5">
    <location>
        <begin position="308"/>
        <end position="317"/>
    </location>
</feature>
<evidence type="ECO:0000256" key="4">
    <source>
        <dbReference type="PROSITE-ProRule" id="PRU00175"/>
    </source>
</evidence>
<dbReference type="PROSITE" id="PS50089">
    <property type="entry name" value="ZF_RING_2"/>
    <property type="match status" value="1"/>
</dbReference>
<evidence type="ECO:0000256" key="2">
    <source>
        <dbReference type="ARBA" id="ARBA00022771"/>
    </source>
</evidence>
<dbReference type="GO" id="GO:0008270">
    <property type="term" value="F:zinc ion binding"/>
    <property type="evidence" value="ECO:0007669"/>
    <property type="project" value="UniProtKB-KW"/>
</dbReference>
<gene>
    <name evidence="7" type="primary">Topors_0</name>
    <name evidence="7" type="ORF">DASBRO_R08898</name>
</gene>
<dbReference type="PROSITE" id="PS00518">
    <property type="entry name" value="ZF_RING_1"/>
    <property type="match status" value="1"/>
</dbReference>
<dbReference type="EMBL" id="VZRN01001552">
    <property type="protein sequence ID" value="NWV76319.1"/>
    <property type="molecule type" value="Genomic_DNA"/>
</dbReference>
<evidence type="ECO:0000259" key="6">
    <source>
        <dbReference type="PROSITE" id="PS50089"/>
    </source>
</evidence>
<reference evidence="7 8" key="1">
    <citation type="submission" date="2019-09" db="EMBL/GenBank/DDBJ databases">
        <title>Bird 10,000 Genomes (B10K) Project - Family phase.</title>
        <authorList>
            <person name="Zhang G."/>
        </authorList>
    </citation>
    <scope>NUCLEOTIDE SEQUENCE [LARGE SCALE GENOMIC DNA]</scope>
    <source>
        <strain evidence="7">B10K-DU-029-49</strain>
        <tissue evidence="7">Liver</tissue>
    </source>
</reference>
<dbReference type="PANTHER" id="PTHR15315">
    <property type="entry name" value="RING FINGER PROTEIN 41, 151"/>
    <property type="match status" value="1"/>
</dbReference>
<keyword evidence="1" id="KW-0479">Metal-binding</keyword>
<dbReference type="PANTHER" id="PTHR15315:SF26">
    <property type="entry name" value="E3 UBIQUITIN-PROTEIN LIGASE NRDP1"/>
    <property type="match status" value="1"/>
</dbReference>
<dbReference type="Proteomes" id="UP000521322">
    <property type="component" value="Unassembled WGS sequence"/>
</dbReference>
<keyword evidence="3" id="KW-0862">Zinc</keyword>
<organism evidence="7 8">
    <name type="scientific">Dasyornis broadbenti</name>
    <name type="common">rufous bristle-bird</name>
    <dbReference type="NCBI Taxonomy" id="243059"/>
    <lineage>
        <taxon>Eukaryota</taxon>
        <taxon>Metazoa</taxon>
        <taxon>Chordata</taxon>
        <taxon>Craniata</taxon>
        <taxon>Vertebrata</taxon>
        <taxon>Euteleostomi</taxon>
        <taxon>Archelosauria</taxon>
        <taxon>Archosauria</taxon>
        <taxon>Dinosauria</taxon>
        <taxon>Saurischia</taxon>
        <taxon>Theropoda</taxon>
        <taxon>Coelurosauria</taxon>
        <taxon>Aves</taxon>
        <taxon>Neognathae</taxon>
        <taxon>Neoaves</taxon>
        <taxon>Telluraves</taxon>
        <taxon>Australaves</taxon>
        <taxon>Passeriformes</taxon>
        <taxon>Meliphagoidea</taxon>
        <taxon>Dasyornithidae</taxon>
        <taxon>Dasyornis</taxon>
    </lineage>
</organism>
<dbReference type="InterPro" id="IPR017907">
    <property type="entry name" value="Znf_RING_CS"/>
</dbReference>
<feature type="compositionally biased region" description="Polar residues" evidence="5">
    <location>
        <begin position="250"/>
        <end position="260"/>
    </location>
</feature>
<dbReference type="Gene3D" id="3.30.40.10">
    <property type="entry name" value="Zinc/RING finger domain, C3HC4 (zinc finger)"/>
    <property type="match status" value="1"/>
</dbReference>
<keyword evidence="8" id="KW-1185">Reference proteome</keyword>
<dbReference type="CDD" id="cd23130">
    <property type="entry name" value="RING-HC_EHV1-like"/>
    <property type="match status" value="1"/>
</dbReference>
<evidence type="ECO:0000256" key="1">
    <source>
        <dbReference type="ARBA" id="ARBA00022723"/>
    </source>
</evidence>
<dbReference type="SMART" id="SM00184">
    <property type="entry name" value="RING"/>
    <property type="match status" value="1"/>
</dbReference>
<proteinExistence type="predicted"/>
<feature type="non-terminal residue" evidence="7">
    <location>
        <position position="1"/>
    </location>
</feature>
<dbReference type="GO" id="GO:0016874">
    <property type="term" value="F:ligase activity"/>
    <property type="evidence" value="ECO:0007669"/>
    <property type="project" value="UniProtKB-KW"/>
</dbReference>
<dbReference type="InterPro" id="IPR001841">
    <property type="entry name" value="Znf_RING"/>
</dbReference>
<sequence length="350" mass="38326">MATETEGNCPICQDSLRDVTCARPCHHRFCLGCILRWAQRNPSCPLCRTLIGTVRFSEKNEWDYVDFVITSPAESPEARNQAGRTHNHLDENSLHGLEVFPPSSPQAPLSPAEQGAAGPEPVGGLLPEVWAGLFQQHQHLLEPTRPWLRQRLERIYWGRWWLVEAMECCILRYLCIYGLDREDLAQKLLVFLEGHTAPLVHSLIDVIAAQCSEEAQRLLHSHAAGDEDSSPAESTSSSKSKSSSFSSSSPQETIPTSGSNVEEEAGTSEVAHHGDPSQRPPVPNPAEQDQHPKEPEQLGQPAVEGLSAQGSSCSPSAPRQGKGCLPGVARCAQKRKAPRPLDSPQPSKRP</sequence>
<dbReference type="InterPro" id="IPR013083">
    <property type="entry name" value="Znf_RING/FYVE/PHD"/>
</dbReference>
<evidence type="ECO:0000256" key="5">
    <source>
        <dbReference type="SAM" id="MobiDB-lite"/>
    </source>
</evidence>
<feature type="region of interest" description="Disordered" evidence="5">
    <location>
        <begin position="219"/>
        <end position="350"/>
    </location>
</feature>
<keyword evidence="7" id="KW-0436">Ligase</keyword>
<dbReference type="AlphaFoldDB" id="A0A7K6HKY1"/>
<feature type="compositionally biased region" description="Low complexity" evidence="5">
    <location>
        <begin position="231"/>
        <end position="249"/>
    </location>
</feature>
<comment type="caution">
    <text evidence="7">The sequence shown here is derived from an EMBL/GenBank/DDBJ whole genome shotgun (WGS) entry which is preliminary data.</text>
</comment>
<dbReference type="Pfam" id="PF13639">
    <property type="entry name" value="zf-RING_2"/>
    <property type="match status" value="1"/>
</dbReference>
<evidence type="ECO:0000256" key="3">
    <source>
        <dbReference type="ARBA" id="ARBA00022833"/>
    </source>
</evidence>
<dbReference type="SUPFAM" id="SSF57850">
    <property type="entry name" value="RING/U-box"/>
    <property type="match status" value="1"/>
</dbReference>